<name>A0ACC7REW2_9VIBR</name>
<evidence type="ECO:0000313" key="2">
    <source>
        <dbReference type="Proteomes" id="UP001354073"/>
    </source>
</evidence>
<reference evidence="1" key="1">
    <citation type="submission" date="2024-11" db="EMBL/GenBank/DDBJ databases">
        <title>Identification of new Vibrio campbellii strains harboring the pVA1 plasmid isolated from Penaeus vannamei postlarvae affected by outbreaks of acute hepatopancreatic necrosis disease (AHPND) in Mexico.</title>
        <authorList>
            <person name="Gomez-Gil B."/>
            <person name="Enciso-Ibarra J."/>
        </authorList>
    </citation>
    <scope>NUCLEOTIDE SEQUENCE</scope>
    <source>
        <strain evidence="1">M270204</strain>
    </source>
</reference>
<comment type="caution">
    <text evidence="1">The sequence shown here is derived from an EMBL/GenBank/DDBJ whole genome shotgun (WGS) entry which is preliminary data.</text>
</comment>
<accession>A0ACC7REW2</accession>
<sequence length="82" mass="9054">MSTIADTLKNPFGMARLLEGYSTIKRARDANLTDEQIRQVFPDTQKFDSKELDGFMAVGSALVKGEARFKGSAFNGKPKPSR</sequence>
<organism evidence="1 2">
    <name type="scientific">Vibrio campbellii</name>
    <dbReference type="NCBI Taxonomy" id="680"/>
    <lineage>
        <taxon>Bacteria</taxon>
        <taxon>Pseudomonadati</taxon>
        <taxon>Pseudomonadota</taxon>
        <taxon>Gammaproteobacteria</taxon>
        <taxon>Vibrionales</taxon>
        <taxon>Vibrionaceae</taxon>
        <taxon>Vibrio</taxon>
    </lineage>
</organism>
<gene>
    <name evidence="1" type="ORF">REH74_019095</name>
</gene>
<protein>
    <submittedName>
        <fullName evidence="1">Uncharacterized protein</fullName>
    </submittedName>
</protein>
<dbReference type="EMBL" id="JAVHXJ020000114">
    <property type="protein sequence ID" value="MGI1899638.1"/>
    <property type="molecule type" value="Genomic_DNA"/>
</dbReference>
<evidence type="ECO:0000313" key="1">
    <source>
        <dbReference type="EMBL" id="MGI1899638.1"/>
    </source>
</evidence>
<proteinExistence type="predicted"/>
<dbReference type="Proteomes" id="UP001354073">
    <property type="component" value="Unassembled WGS sequence"/>
</dbReference>